<name>A0A0E0RV29_GIBZE</name>
<organism evidence="2">
    <name type="scientific">Gibberella zeae (strain ATCC MYA-4620 / CBS 123657 / FGSC 9075 / NRRL 31084 / PH-1)</name>
    <name type="common">Wheat head blight fungus</name>
    <name type="synonym">Fusarium graminearum</name>
    <dbReference type="NCBI Taxonomy" id="229533"/>
    <lineage>
        <taxon>Eukaryota</taxon>
        <taxon>Fungi</taxon>
        <taxon>Dikarya</taxon>
        <taxon>Ascomycota</taxon>
        <taxon>Pezizomycotina</taxon>
        <taxon>Sordariomycetes</taxon>
        <taxon>Hypocreomycetidae</taxon>
        <taxon>Hypocreales</taxon>
        <taxon>Nectriaceae</taxon>
        <taxon>Fusarium</taxon>
    </lineage>
</organism>
<evidence type="ECO:0000313" key="1">
    <source>
        <dbReference type="EMBL" id="CEF75104.1"/>
    </source>
</evidence>
<reference evidence="1 3" key="4">
    <citation type="journal article" date="2015" name="BMC Genomics">
        <title>The completed genome sequence of the pathogenic ascomycete fungus Fusarium graminearum.</title>
        <authorList>
            <person name="King R."/>
            <person name="Urban M."/>
            <person name="Hammond-Kosack M.C."/>
            <person name="Hassani-Pak K."/>
            <person name="Hammond-Kosack K.E."/>
        </authorList>
    </citation>
    <scope>NUCLEOTIDE SEQUENCE [LARGE SCALE GENOMIC DNA]</scope>
    <source>
        <strain evidence="3">ATCC MYA-4620 / CBS 123657 / FGSC 9075 / NRRL 31084 / PH-1</strain>
        <strain evidence="1">PH-1</strain>
    </source>
</reference>
<accession>A0A0E0RV29</accession>
<sequence length="80" mass="8763">MRLTLSTETRQGFSQVRRPKIDNEFGLQDRRAIVDTIYQTGGSGRSLGIASRPLGLSNVQVMTGLSMCFAIGYGCARDVH</sequence>
<proteinExistence type="predicted"/>
<reference evidence="2 3" key="1">
    <citation type="journal article" date="2007" name="Science">
        <title>The Fusarium graminearum genome reveals a link between localized polymorphism and pathogen specialization.</title>
        <authorList>
            <person name="Cuomo C.A."/>
            <person name="Gueldener U."/>
            <person name="Xu J.-R."/>
            <person name="Trail F."/>
            <person name="Turgeon B.G."/>
            <person name="Di Pietro A."/>
            <person name="Walton J.D."/>
            <person name="Ma L.-J."/>
            <person name="Baker S.E."/>
            <person name="Rep M."/>
            <person name="Adam G."/>
            <person name="Antoniw J."/>
            <person name="Baldwin T."/>
            <person name="Calvo S.E."/>
            <person name="Chang Y.-L."/>
            <person name="DeCaprio D."/>
            <person name="Gale L.R."/>
            <person name="Gnerre S."/>
            <person name="Goswami R.S."/>
            <person name="Hammond-Kosack K."/>
            <person name="Harris L.J."/>
            <person name="Hilburn K."/>
            <person name="Kennell J.C."/>
            <person name="Kroken S."/>
            <person name="Magnuson J.K."/>
            <person name="Mannhaupt G."/>
            <person name="Mauceli E.W."/>
            <person name="Mewes H.-W."/>
            <person name="Mitterbauer R."/>
            <person name="Muehlbauer G."/>
            <person name="Muensterkoetter M."/>
            <person name="Nelson D."/>
            <person name="O'Donnell K."/>
            <person name="Ouellet T."/>
            <person name="Qi W."/>
            <person name="Quesneville H."/>
            <person name="Roncero M.I.G."/>
            <person name="Seong K.-Y."/>
            <person name="Tetko I.V."/>
            <person name="Urban M."/>
            <person name="Waalwijk C."/>
            <person name="Ward T.J."/>
            <person name="Yao J."/>
            <person name="Birren B.W."/>
            <person name="Kistler H.C."/>
        </authorList>
    </citation>
    <scope>NUCLEOTIDE SEQUENCE [LARGE SCALE GENOMIC DNA]</scope>
    <source>
        <strain evidence="3">ATCC MYA-4620 / CBS 123657 / FGSC 9075 / NRRL 31084 / PH-1</strain>
        <strain evidence="2">PH-1 / ATCC MYA-4620 / FGSC 9075 / NRRL 31084</strain>
    </source>
</reference>
<dbReference type="VEuPathDB" id="FungiDB:FGRAMPH1_01G06597"/>
<keyword evidence="3" id="KW-1185">Reference proteome</keyword>
<dbReference type="EnsemblFungi" id="CEF75104">
    <property type="protein sequence ID" value="CEF75104"/>
    <property type="gene ID" value="FGRRES_15158"/>
</dbReference>
<reference evidence="2 3" key="2">
    <citation type="journal article" date="2010" name="Nature">
        <title>Comparative genomics reveals mobile pathogenicity chromosomes in Fusarium.</title>
        <authorList>
            <person name="Ma L.J."/>
            <person name="van der Does H.C."/>
            <person name="Borkovich K.A."/>
            <person name="Coleman J.J."/>
            <person name="Daboussi M.J."/>
            <person name="Di Pietro A."/>
            <person name="Dufresne M."/>
            <person name="Freitag M."/>
            <person name="Grabherr M."/>
            <person name="Henrissat B."/>
            <person name="Houterman P.M."/>
            <person name="Kang S."/>
            <person name="Shim W.B."/>
            <person name="Woloshuk C."/>
            <person name="Xie X."/>
            <person name="Xu J.R."/>
            <person name="Antoniw J."/>
            <person name="Baker S.E."/>
            <person name="Bluhm B.H."/>
            <person name="Breakspear A."/>
            <person name="Brown D.W."/>
            <person name="Butchko R.A."/>
            <person name="Chapman S."/>
            <person name="Coulson R."/>
            <person name="Coutinho P.M."/>
            <person name="Danchin E.G."/>
            <person name="Diener A."/>
            <person name="Gale L.R."/>
            <person name="Gardiner D.M."/>
            <person name="Goff S."/>
            <person name="Hammond-Kosack K.E."/>
            <person name="Hilburn K."/>
            <person name="Hua-Van A."/>
            <person name="Jonkers W."/>
            <person name="Kazan K."/>
            <person name="Kodira C.D."/>
            <person name="Koehrsen M."/>
            <person name="Kumar L."/>
            <person name="Lee Y.H."/>
            <person name="Li L."/>
            <person name="Manners J.M."/>
            <person name="Miranda-Saavedra D."/>
            <person name="Mukherjee M."/>
            <person name="Park G."/>
            <person name="Park J."/>
            <person name="Park S.Y."/>
            <person name="Proctor R.H."/>
            <person name="Regev A."/>
            <person name="Ruiz-Roldan M.C."/>
            <person name="Sain D."/>
            <person name="Sakthikumar S."/>
            <person name="Sykes S."/>
            <person name="Schwartz D.C."/>
            <person name="Turgeon B.G."/>
            <person name="Wapinski I."/>
            <person name="Yoder O."/>
            <person name="Young S."/>
            <person name="Zeng Q."/>
            <person name="Zhou S."/>
            <person name="Galagan J."/>
            <person name="Cuomo C.A."/>
            <person name="Kistler H.C."/>
            <person name="Rep M."/>
        </authorList>
    </citation>
    <scope>GENOME REANNOTATION</scope>
    <source>
        <strain evidence="3">ATCC MYA-4620 / CBS 123657 / FGSC 9075 / NRRL 31084 / PH-1</strain>
        <strain evidence="2">PH-1 / ATCC MYA-4620 / FGSC 9075 / NRRL 31084</strain>
    </source>
</reference>
<reference evidence="2" key="5">
    <citation type="submission" date="2017-01" db="UniProtKB">
        <authorList>
            <consortium name="EnsemblFungi"/>
        </authorList>
    </citation>
    <scope>IDENTIFICATION</scope>
    <source>
        <strain evidence="2">PH-1 / ATCC MYA-4620 / FGSC 9075 / NRRL 31084</strain>
    </source>
</reference>
<dbReference type="Proteomes" id="UP000070720">
    <property type="component" value="Chromosome 1"/>
</dbReference>
<dbReference type="InParanoid" id="A0A0E0RV29"/>
<dbReference type="EMBL" id="HG970332">
    <property type="protein sequence ID" value="CEF75104.1"/>
    <property type="molecule type" value="Genomic_DNA"/>
</dbReference>
<gene>
    <name evidence="1" type="ORF">FGRAMPH1_01T06597</name>
</gene>
<evidence type="ECO:0000313" key="2">
    <source>
        <dbReference type="EnsemblFungi" id="CEF75104"/>
    </source>
</evidence>
<dbReference type="AlphaFoldDB" id="A0A0E0RV29"/>
<evidence type="ECO:0000313" key="3">
    <source>
        <dbReference type="Proteomes" id="UP000070720"/>
    </source>
</evidence>
<reference key="3">
    <citation type="submission" date="2014-02" db="EMBL/GenBank/DDBJ databases">
        <title>A revised Fusarium graminearum genomic reference sequence using whole shotgun re-sequencing.</title>
        <authorList>
            <person name="King R."/>
            <person name="Urban M."/>
            <person name="Hassani-Pak K."/>
            <person name="Hammond-Kosack K."/>
        </authorList>
    </citation>
    <scope>NUCLEOTIDE SEQUENCE</scope>
    <source>
        <strain>PH-1</strain>
    </source>
</reference>
<protein>
    <submittedName>
        <fullName evidence="1">Chromosome 1, complete genome</fullName>
    </submittedName>
</protein>